<dbReference type="EMBL" id="AANZ01000022">
    <property type="protein sequence ID" value="EAQ78319.1"/>
    <property type="molecule type" value="Genomic_DNA"/>
</dbReference>
<accession>A3ZYV8</accession>
<dbReference type="AlphaFoldDB" id="A3ZYV8"/>
<protein>
    <recommendedName>
        <fullName evidence="3">Carboxypeptidase regulatory-like domain-containing protein</fullName>
    </recommendedName>
</protein>
<reference evidence="1 2" key="1">
    <citation type="submission" date="2006-02" db="EMBL/GenBank/DDBJ databases">
        <authorList>
            <person name="Amann R."/>
            <person name="Ferriera S."/>
            <person name="Johnson J."/>
            <person name="Kravitz S."/>
            <person name="Halpern A."/>
            <person name="Remington K."/>
            <person name="Beeson K."/>
            <person name="Tran B."/>
            <person name="Rogers Y.-H."/>
            <person name="Friedman R."/>
            <person name="Venter J.C."/>
        </authorList>
    </citation>
    <scope>NUCLEOTIDE SEQUENCE [LARGE SCALE GENOMIC DNA]</scope>
    <source>
        <strain evidence="1 2">DSM 3645</strain>
    </source>
</reference>
<name>A3ZYV8_9BACT</name>
<organism evidence="1 2">
    <name type="scientific">Blastopirellula marina DSM 3645</name>
    <dbReference type="NCBI Taxonomy" id="314230"/>
    <lineage>
        <taxon>Bacteria</taxon>
        <taxon>Pseudomonadati</taxon>
        <taxon>Planctomycetota</taxon>
        <taxon>Planctomycetia</taxon>
        <taxon>Pirellulales</taxon>
        <taxon>Pirellulaceae</taxon>
        <taxon>Blastopirellula</taxon>
    </lineage>
</organism>
<evidence type="ECO:0000313" key="2">
    <source>
        <dbReference type="Proteomes" id="UP000004358"/>
    </source>
</evidence>
<dbReference type="HOGENOM" id="CLU_113730_2_0_0"/>
<dbReference type="STRING" id="314230.DSM3645_18321"/>
<proteinExistence type="predicted"/>
<sequence length="155" mass="16617">MVKQFQLCSLTAPCWLGRLLLIGVIALSGCWSQPSDQIVISGEATYDGKPIPVGELIFTPDTKKGNKGPQGRAKIQQGKFTTAGSGRDIVGGPYQVELKAFDGVAFEGRELVVEEGKPLFGSVRSPIDLPLKTATLHVEVTTHQDNPRMTLSVAP</sequence>
<comment type="caution">
    <text evidence="1">The sequence shown here is derived from an EMBL/GenBank/DDBJ whole genome shotgun (WGS) entry which is preliminary data.</text>
</comment>
<evidence type="ECO:0008006" key="3">
    <source>
        <dbReference type="Google" id="ProtNLM"/>
    </source>
</evidence>
<gene>
    <name evidence="1" type="ORF">DSM3645_18321</name>
</gene>
<dbReference type="Proteomes" id="UP000004358">
    <property type="component" value="Unassembled WGS sequence"/>
</dbReference>
<dbReference type="PROSITE" id="PS51257">
    <property type="entry name" value="PROKAR_LIPOPROTEIN"/>
    <property type="match status" value="1"/>
</dbReference>
<evidence type="ECO:0000313" key="1">
    <source>
        <dbReference type="EMBL" id="EAQ78319.1"/>
    </source>
</evidence>